<dbReference type="InterPro" id="IPR013320">
    <property type="entry name" value="ConA-like_dom_sf"/>
</dbReference>
<name>A0A7W8EKC9_9ACTN</name>
<dbReference type="Proteomes" id="UP000568380">
    <property type="component" value="Unassembled WGS sequence"/>
</dbReference>
<evidence type="ECO:0008006" key="3">
    <source>
        <dbReference type="Google" id="ProtNLM"/>
    </source>
</evidence>
<evidence type="ECO:0000313" key="2">
    <source>
        <dbReference type="Proteomes" id="UP000568380"/>
    </source>
</evidence>
<comment type="caution">
    <text evidence="1">The sequence shown here is derived from an EMBL/GenBank/DDBJ whole genome shotgun (WGS) entry which is preliminary data.</text>
</comment>
<dbReference type="SUPFAM" id="SSF49899">
    <property type="entry name" value="Concanavalin A-like lectins/glucanases"/>
    <property type="match status" value="1"/>
</dbReference>
<proteinExistence type="predicted"/>
<dbReference type="Gene3D" id="2.60.120.200">
    <property type="match status" value="1"/>
</dbReference>
<organism evidence="1 2">
    <name type="scientific">Nonomuraea endophytica</name>
    <dbReference type="NCBI Taxonomy" id="714136"/>
    <lineage>
        <taxon>Bacteria</taxon>
        <taxon>Bacillati</taxon>
        <taxon>Actinomycetota</taxon>
        <taxon>Actinomycetes</taxon>
        <taxon>Streptosporangiales</taxon>
        <taxon>Streptosporangiaceae</taxon>
        <taxon>Nonomuraea</taxon>
    </lineage>
</organism>
<dbReference type="PANTHER" id="PTHR35332:SF2">
    <property type="entry name" value="REGULATION OF ENOLASE PROTEIN 1"/>
    <property type="match status" value="1"/>
</dbReference>
<evidence type="ECO:0000313" key="1">
    <source>
        <dbReference type="EMBL" id="MBB5082373.1"/>
    </source>
</evidence>
<dbReference type="InterPro" id="IPR009784">
    <property type="entry name" value="DUF1349"/>
</dbReference>
<protein>
    <recommendedName>
        <fullName evidence="3">DUF1349 domain-containing protein</fullName>
    </recommendedName>
</protein>
<reference evidence="1 2" key="1">
    <citation type="submission" date="2020-08" db="EMBL/GenBank/DDBJ databases">
        <title>Genomic Encyclopedia of Type Strains, Phase IV (KMG-IV): sequencing the most valuable type-strain genomes for metagenomic binning, comparative biology and taxonomic classification.</title>
        <authorList>
            <person name="Goeker M."/>
        </authorList>
    </citation>
    <scope>NUCLEOTIDE SEQUENCE [LARGE SCALE GENOMIC DNA]</scope>
    <source>
        <strain evidence="1 2">DSM 45385</strain>
    </source>
</reference>
<dbReference type="EMBL" id="JACHIN010000013">
    <property type="protein sequence ID" value="MBB5082373.1"/>
    <property type="molecule type" value="Genomic_DNA"/>
</dbReference>
<dbReference type="AlphaFoldDB" id="A0A7W8EKC9"/>
<sequence length="187" mass="20489">MIMAFGATGWQWLNPPREWTADDGLTLFCDGGTDLWRRTRYGYTFDNAHVFGRTQNGDLRLSVTFTGEYSEQHDQAGAVLRIDETTWIKAGVEFADGVFSLATVVTRDYSDASMLPLHESPDGVTFELDRVGDAVSIRYGLAGEPPEHLLRVAYFPPEAPVLAGAMAAAPVGKGFPLRFTDVRIAAA</sequence>
<keyword evidence="2" id="KW-1185">Reference proteome</keyword>
<gene>
    <name evidence="1" type="ORF">HNR40_007868</name>
</gene>
<accession>A0A7W8EKC9</accession>
<dbReference type="PANTHER" id="PTHR35332">
    <property type="entry name" value="REGULATION OF ENOLASE PROTEIN 1"/>
    <property type="match status" value="1"/>
</dbReference>
<dbReference type="RefSeq" id="WP_184970538.1">
    <property type="nucleotide sequence ID" value="NZ_JACHIN010000013.1"/>
</dbReference>
<dbReference type="Pfam" id="PF07081">
    <property type="entry name" value="DUF1349"/>
    <property type="match status" value="1"/>
</dbReference>